<evidence type="ECO:0000313" key="2">
    <source>
        <dbReference type="Proteomes" id="UP001262410"/>
    </source>
</evidence>
<sequence>MSIRQILCPFAGMPRDDMLDVAAAIARRHEAELECLYFCRPADWSDRFFGEIFAPGWTEDFTETLSKEMRASADRARIWFEEWRERDRIRCRHSHDPAAPGPVRWTECPLPFGEAVGPAGHAADLIVVAKAERGRPSVADRIFETALLTTGRPVLLVPGRNVMNHCASAVIAWNNSPQAARAVAGALPLLKGCWKIKLLAVQEDGVAPPLQPLQAYLALHGLRADVEVRKADDLTIGETLIMAADEAHADLLIMGAYSHDRTRERIFGGTTREVMRDARTLVLWSS</sequence>
<dbReference type="CDD" id="cd00293">
    <property type="entry name" value="USP-like"/>
    <property type="match status" value="1"/>
</dbReference>
<reference evidence="1 2" key="1">
    <citation type="submission" date="2023-07" db="EMBL/GenBank/DDBJ databases">
        <title>Sorghum-associated microbial communities from plants grown in Nebraska, USA.</title>
        <authorList>
            <person name="Schachtman D."/>
        </authorList>
    </citation>
    <scope>NUCLEOTIDE SEQUENCE [LARGE SCALE GENOMIC DNA]</scope>
    <source>
        <strain evidence="1 2">584</strain>
    </source>
</reference>
<accession>A0ABU1JHR6</accession>
<gene>
    <name evidence="1" type="ORF">E9232_000667</name>
</gene>
<dbReference type="Proteomes" id="UP001262410">
    <property type="component" value="Unassembled WGS sequence"/>
</dbReference>
<comment type="caution">
    <text evidence="1">The sequence shown here is derived from an EMBL/GenBank/DDBJ whole genome shotgun (WGS) entry which is preliminary data.</text>
</comment>
<name>A0ABU1JHR6_9PROT</name>
<dbReference type="SUPFAM" id="SSF52402">
    <property type="entry name" value="Adenine nucleotide alpha hydrolases-like"/>
    <property type="match status" value="1"/>
</dbReference>
<dbReference type="RefSeq" id="WP_309792137.1">
    <property type="nucleotide sequence ID" value="NZ_JAVDPW010000001.1"/>
</dbReference>
<evidence type="ECO:0000313" key="1">
    <source>
        <dbReference type="EMBL" id="MDR6288168.1"/>
    </source>
</evidence>
<dbReference type="Gene3D" id="3.40.50.12370">
    <property type="match status" value="1"/>
</dbReference>
<organism evidence="1 2">
    <name type="scientific">Inquilinus ginsengisoli</name>
    <dbReference type="NCBI Taxonomy" id="363840"/>
    <lineage>
        <taxon>Bacteria</taxon>
        <taxon>Pseudomonadati</taxon>
        <taxon>Pseudomonadota</taxon>
        <taxon>Alphaproteobacteria</taxon>
        <taxon>Rhodospirillales</taxon>
        <taxon>Rhodospirillaceae</taxon>
        <taxon>Inquilinus</taxon>
    </lineage>
</organism>
<proteinExistence type="predicted"/>
<protein>
    <submittedName>
        <fullName evidence="1">Nucleotide-binding universal stress UspA family protein</fullName>
    </submittedName>
</protein>
<dbReference type="EMBL" id="JAVDPW010000001">
    <property type="protein sequence ID" value="MDR6288168.1"/>
    <property type="molecule type" value="Genomic_DNA"/>
</dbReference>
<keyword evidence="2" id="KW-1185">Reference proteome</keyword>